<feature type="transmembrane region" description="Helical" evidence="1">
    <location>
        <begin position="9"/>
        <end position="27"/>
    </location>
</feature>
<keyword evidence="1" id="KW-0472">Membrane</keyword>
<dbReference type="PANTHER" id="PTHR37309:SF1">
    <property type="entry name" value="SLR0284 PROTEIN"/>
    <property type="match status" value="1"/>
</dbReference>
<keyword evidence="1" id="KW-1133">Transmembrane helix</keyword>
<evidence type="ECO:0008006" key="4">
    <source>
        <dbReference type="Google" id="ProtNLM"/>
    </source>
</evidence>
<comment type="caution">
    <text evidence="2">The sequence shown here is derived from an EMBL/GenBank/DDBJ whole genome shotgun (WGS) entry which is preliminary data.</text>
</comment>
<dbReference type="InterPro" id="IPR007165">
    <property type="entry name" value="Phage_holin_4_2"/>
</dbReference>
<name>A0A1G2DD11_9BACT</name>
<feature type="transmembrane region" description="Helical" evidence="1">
    <location>
        <begin position="90"/>
        <end position="112"/>
    </location>
</feature>
<evidence type="ECO:0000313" key="3">
    <source>
        <dbReference type="Proteomes" id="UP000178636"/>
    </source>
</evidence>
<feature type="transmembrane region" description="Helical" evidence="1">
    <location>
        <begin position="33"/>
        <end position="51"/>
    </location>
</feature>
<protein>
    <recommendedName>
        <fullName evidence="4">Phage holin family protein</fullName>
    </recommendedName>
</protein>
<reference evidence="2 3" key="1">
    <citation type="journal article" date="2016" name="Nat. Commun.">
        <title>Thousands of microbial genomes shed light on interconnected biogeochemical processes in an aquifer system.</title>
        <authorList>
            <person name="Anantharaman K."/>
            <person name="Brown C.T."/>
            <person name="Hug L.A."/>
            <person name="Sharon I."/>
            <person name="Castelle C.J."/>
            <person name="Probst A.J."/>
            <person name="Thomas B.C."/>
            <person name="Singh A."/>
            <person name="Wilkins M.J."/>
            <person name="Karaoz U."/>
            <person name="Brodie E.L."/>
            <person name="Williams K.H."/>
            <person name="Hubbard S.S."/>
            <person name="Banfield J.F."/>
        </authorList>
    </citation>
    <scope>NUCLEOTIDE SEQUENCE [LARGE SCALE GENOMIC DNA]</scope>
</reference>
<proteinExistence type="predicted"/>
<evidence type="ECO:0000313" key="2">
    <source>
        <dbReference type="EMBL" id="OGZ11312.1"/>
    </source>
</evidence>
<accession>A0A1G2DD11</accession>
<sequence>MATLAVKWAVNALAIFLVGNFLPGIHVPDYMTALWVALVLGIVNAVIRPILLIITLPINIITLGLFTFVVNGLMFWLATVFVRDFTVDGFLPAMLGALIVSVISMVLSRIFLGKDGKVGGT</sequence>
<evidence type="ECO:0000256" key="1">
    <source>
        <dbReference type="SAM" id="Phobius"/>
    </source>
</evidence>
<feature type="transmembrane region" description="Helical" evidence="1">
    <location>
        <begin position="58"/>
        <end position="78"/>
    </location>
</feature>
<dbReference type="PANTHER" id="PTHR37309">
    <property type="entry name" value="SLR0284 PROTEIN"/>
    <property type="match status" value="1"/>
</dbReference>
<keyword evidence="1" id="KW-0812">Transmembrane</keyword>
<dbReference type="AlphaFoldDB" id="A0A1G2DD11"/>
<dbReference type="Proteomes" id="UP000178636">
    <property type="component" value="Unassembled WGS sequence"/>
</dbReference>
<dbReference type="STRING" id="1798664.A3C93_05215"/>
<gene>
    <name evidence="2" type="ORF">A3C93_05215</name>
</gene>
<dbReference type="EMBL" id="MHLO01000035">
    <property type="protein sequence ID" value="OGZ11312.1"/>
    <property type="molecule type" value="Genomic_DNA"/>
</dbReference>
<organism evidence="2 3">
    <name type="scientific">Candidatus Lloydbacteria bacterium RIFCSPHIGHO2_02_FULL_54_17</name>
    <dbReference type="NCBI Taxonomy" id="1798664"/>
    <lineage>
        <taxon>Bacteria</taxon>
        <taxon>Candidatus Lloydiibacteriota</taxon>
    </lineage>
</organism>
<dbReference type="Pfam" id="PF04020">
    <property type="entry name" value="Phage_holin_4_2"/>
    <property type="match status" value="1"/>
</dbReference>